<evidence type="ECO:0008006" key="3">
    <source>
        <dbReference type="Google" id="ProtNLM"/>
    </source>
</evidence>
<proteinExistence type="predicted"/>
<dbReference type="CDD" id="cd04301">
    <property type="entry name" value="NAT_SF"/>
    <property type="match status" value="1"/>
</dbReference>
<accession>A0ABD0TEE1</accession>
<evidence type="ECO:0000313" key="1">
    <source>
        <dbReference type="EMBL" id="KAL0841426.1"/>
    </source>
</evidence>
<gene>
    <name evidence="1" type="ORF">ABMA28_015110</name>
</gene>
<name>A0ABD0TEE1_LOXSC</name>
<evidence type="ECO:0000313" key="2">
    <source>
        <dbReference type="Proteomes" id="UP001549921"/>
    </source>
</evidence>
<dbReference type="AlphaFoldDB" id="A0ABD0TEE1"/>
<dbReference type="Gene3D" id="3.40.630.30">
    <property type="match status" value="1"/>
</dbReference>
<sequence>MAQNTRVWSRFTVKSKDGELKFRIQDMPSDRLEDVINIFVKYFVPEETAHKAAGIYKNEDAIMESKEFVSEMMVDIVKEPHNVLICCLDEDDDIVGEIIAASLTTIARKDDPDEDMNFTTKTKELAAMFGIMDKLFSKYDVMKDLKLDSFYDDRGVVVHPKYRGLGIAQQFLIARRKVCHEAGIPLAGAWMTSAGSQKAAARDGWDTVFEVSYEEFGKEVGITFENVPPTCKFMVAKPLPVD</sequence>
<dbReference type="Proteomes" id="UP001549921">
    <property type="component" value="Unassembled WGS sequence"/>
</dbReference>
<reference evidence="1 2" key="1">
    <citation type="submission" date="2024-06" db="EMBL/GenBank/DDBJ databases">
        <title>A chromosome-level genome assembly of beet webworm, Loxostege sticticalis.</title>
        <authorList>
            <person name="Zhang Y."/>
        </authorList>
    </citation>
    <scope>NUCLEOTIDE SEQUENCE [LARGE SCALE GENOMIC DNA]</scope>
    <source>
        <strain evidence="1">AQ028</strain>
        <tissue evidence="1">Male pupae</tissue>
    </source>
</reference>
<dbReference type="InterPro" id="IPR016181">
    <property type="entry name" value="Acyl_CoA_acyltransferase"/>
</dbReference>
<dbReference type="EMBL" id="JBEDNZ010000006">
    <property type="protein sequence ID" value="KAL0841426.1"/>
    <property type="molecule type" value="Genomic_DNA"/>
</dbReference>
<dbReference type="PANTHER" id="PTHR20905:SF32">
    <property type="entry name" value="ARYLALKYLAMINE N-ACETYLTRANSFERASE-LIKE 7, ISOFORM A"/>
    <property type="match status" value="1"/>
</dbReference>
<protein>
    <recommendedName>
        <fullName evidence="3">N-acetyltransferase domain-containing protein</fullName>
    </recommendedName>
</protein>
<dbReference type="SUPFAM" id="SSF55729">
    <property type="entry name" value="Acyl-CoA N-acyltransferases (Nat)"/>
    <property type="match status" value="1"/>
</dbReference>
<organism evidence="1 2">
    <name type="scientific">Loxostege sticticalis</name>
    <name type="common">Beet webworm moth</name>
    <dbReference type="NCBI Taxonomy" id="481309"/>
    <lineage>
        <taxon>Eukaryota</taxon>
        <taxon>Metazoa</taxon>
        <taxon>Ecdysozoa</taxon>
        <taxon>Arthropoda</taxon>
        <taxon>Hexapoda</taxon>
        <taxon>Insecta</taxon>
        <taxon>Pterygota</taxon>
        <taxon>Neoptera</taxon>
        <taxon>Endopterygota</taxon>
        <taxon>Lepidoptera</taxon>
        <taxon>Glossata</taxon>
        <taxon>Ditrysia</taxon>
        <taxon>Pyraloidea</taxon>
        <taxon>Crambidae</taxon>
        <taxon>Pyraustinae</taxon>
        <taxon>Loxostege</taxon>
    </lineage>
</organism>
<dbReference type="PANTHER" id="PTHR20905">
    <property type="entry name" value="N-ACETYLTRANSFERASE-RELATED"/>
    <property type="match status" value="1"/>
</dbReference>
<comment type="caution">
    <text evidence="1">The sequence shown here is derived from an EMBL/GenBank/DDBJ whole genome shotgun (WGS) entry which is preliminary data.</text>
</comment>